<evidence type="ECO:0000256" key="5">
    <source>
        <dbReference type="ARBA" id="ARBA00023163"/>
    </source>
</evidence>
<organism evidence="9 10">
    <name type="scientific">Dorea hominis</name>
    <dbReference type="NCBI Taxonomy" id="2763040"/>
    <lineage>
        <taxon>Bacteria</taxon>
        <taxon>Bacillati</taxon>
        <taxon>Bacillota</taxon>
        <taxon>Clostridia</taxon>
        <taxon>Lachnospirales</taxon>
        <taxon>Lachnospiraceae</taxon>
        <taxon>Dorea</taxon>
    </lineage>
</organism>
<dbReference type="InterPro" id="IPR013324">
    <property type="entry name" value="RNA_pol_sigma_r3/r4-like"/>
</dbReference>
<feature type="domain" description="RNA polymerase sigma factor 70 region 4 type 2" evidence="8">
    <location>
        <begin position="139"/>
        <end position="190"/>
    </location>
</feature>
<evidence type="ECO:0000256" key="4">
    <source>
        <dbReference type="ARBA" id="ARBA00023125"/>
    </source>
</evidence>
<dbReference type="InterPro" id="IPR036388">
    <property type="entry name" value="WH-like_DNA-bd_sf"/>
</dbReference>
<protein>
    <recommendedName>
        <fullName evidence="6">RNA polymerase sigma factor</fullName>
    </recommendedName>
</protein>
<name>A0ABR7EX13_9FIRM</name>
<comment type="similarity">
    <text evidence="1 6">Belongs to the sigma-70 factor family. ECF subfamily.</text>
</comment>
<dbReference type="PANTHER" id="PTHR43133">
    <property type="entry name" value="RNA POLYMERASE ECF-TYPE SIGMA FACTO"/>
    <property type="match status" value="1"/>
</dbReference>
<dbReference type="NCBIfam" id="TIGR02937">
    <property type="entry name" value="sigma70-ECF"/>
    <property type="match status" value="1"/>
</dbReference>
<feature type="domain" description="RNA polymerase sigma-70 region 2" evidence="7">
    <location>
        <begin position="33"/>
        <end position="100"/>
    </location>
</feature>
<dbReference type="PROSITE" id="PS01063">
    <property type="entry name" value="SIGMA70_ECF"/>
    <property type="match status" value="1"/>
</dbReference>
<comment type="caution">
    <text evidence="9">The sequence shown here is derived from an EMBL/GenBank/DDBJ whole genome shotgun (WGS) entry which is preliminary data.</text>
</comment>
<dbReference type="InterPro" id="IPR000838">
    <property type="entry name" value="RNA_pol_sigma70_ECF_CS"/>
</dbReference>
<dbReference type="Pfam" id="PF04542">
    <property type="entry name" value="Sigma70_r2"/>
    <property type="match status" value="1"/>
</dbReference>
<evidence type="ECO:0000256" key="3">
    <source>
        <dbReference type="ARBA" id="ARBA00023082"/>
    </source>
</evidence>
<reference evidence="9 10" key="1">
    <citation type="submission" date="2020-08" db="EMBL/GenBank/DDBJ databases">
        <title>Genome public.</title>
        <authorList>
            <person name="Liu C."/>
            <person name="Sun Q."/>
        </authorList>
    </citation>
    <scope>NUCLEOTIDE SEQUENCE [LARGE SCALE GENOMIC DNA]</scope>
    <source>
        <strain evidence="9 10">NSJ-36</strain>
    </source>
</reference>
<dbReference type="InterPro" id="IPR014284">
    <property type="entry name" value="RNA_pol_sigma-70_dom"/>
</dbReference>
<evidence type="ECO:0000313" key="9">
    <source>
        <dbReference type="EMBL" id="MBC5665886.1"/>
    </source>
</evidence>
<evidence type="ECO:0000313" key="10">
    <source>
        <dbReference type="Proteomes" id="UP000647235"/>
    </source>
</evidence>
<dbReference type="InterPro" id="IPR013325">
    <property type="entry name" value="RNA_pol_sigma_r2"/>
</dbReference>
<evidence type="ECO:0000256" key="2">
    <source>
        <dbReference type="ARBA" id="ARBA00023015"/>
    </source>
</evidence>
<evidence type="ECO:0000259" key="8">
    <source>
        <dbReference type="Pfam" id="PF08281"/>
    </source>
</evidence>
<dbReference type="InterPro" id="IPR007627">
    <property type="entry name" value="RNA_pol_sigma70_r2"/>
</dbReference>
<dbReference type="CDD" id="cd06171">
    <property type="entry name" value="Sigma70_r4"/>
    <property type="match status" value="1"/>
</dbReference>
<keyword evidence="2 6" id="KW-0805">Transcription regulation</keyword>
<evidence type="ECO:0000259" key="7">
    <source>
        <dbReference type="Pfam" id="PF04542"/>
    </source>
</evidence>
<dbReference type="SUPFAM" id="SSF88946">
    <property type="entry name" value="Sigma2 domain of RNA polymerase sigma factors"/>
    <property type="match status" value="1"/>
</dbReference>
<dbReference type="EMBL" id="JACOOY010000016">
    <property type="protein sequence ID" value="MBC5665886.1"/>
    <property type="molecule type" value="Genomic_DNA"/>
</dbReference>
<dbReference type="InterPro" id="IPR039425">
    <property type="entry name" value="RNA_pol_sigma-70-like"/>
</dbReference>
<dbReference type="Pfam" id="PF08281">
    <property type="entry name" value="Sigma70_r4_2"/>
    <property type="match status" value="1"/>
</dbReference>
<dbReference type="SUPFAM" id="SSF88659">
    <property type="entry name" value="Sigma3 and sigma4 domains of RNA polymerase sigma factors"/>
    <property type="match status" value="1"/>
</dbReference>
<evidence type="ECO:0000256" key="6">
    <source>
        <dbReference type="RuleBase" id="RU000716"/>
    </source>
</evidence>
<keyword evidence="10" id="KW-1185">Reference proteome</keyword>
<dbReference type="PANTHER" id="PTHR43133:SF51">
    <property type="entry name" value="RNA POLYMERASE SIGMA FACTOR"/>
    <property type="match status" value="1"/>
</dbReference>
<gene>
    <name evidence="9" type="ORF">H8S07_11545</name>
</gene>
<dbReference type="Gene3D" id="1.10.1740.10">
    <property type="match status" value="1"/>
</dbReference>
<dbReference type="Proteomes" id="UP000647235">
    <property type="component" value="Unassembled WGS sequence"/>
</dbReference>
<proteinExistence type="inferred from homology"/>
<keyword evidence="3 6" id="KW-0731">Sigma factor</keyword>
<dbReference type="InterPro" id="IPR013249">
    <property type="entry name" value="RNA_pol_sigma70_r4_t2"/>
</dbReference>
<keyword evidence="5 6" id="KW-0804">Transcription</keyword>
<keyword evidence="4 6" id="KW-0238">DNA-binding</keyword>
<accession>A0ABR7EX13</accession>
<dbReference type="Gene3D" id="1.10.10.10">
    <property type="entry name" value="Winged helix-like DNA-binding domain superfamily/Winged helix DNA-binding domain"/>
    <property type="match status" value="1"/>
</dbReference>
<sequence>MYKGVRRMELDYDYIAKLVRKTQEGNSDAFAELYTATYQSQYRFAYQYVKDPYLAQDILQEVYILVLKNLDTLKNPRLFVSWLHQITFRICFDTWQKRKRQEQELDYISSGQTSDFSESFSDIMTNPEKHILNKDAKARLMQAIQSLPPQYSQAIIMRYYNNMSIEDIAVAMDYSRSTVKRRLRKGRKLLENMLHEEKGGICFE</sequence>
<evidence type="ECO:0000256" key="1">
    <source>
        <dbReference type="ARBA" id="ARBA00010641"/>
    </source>
</evidence>